<dbReference type="Proteomes" id="UP000236655">
    <property type="component" value="Chromosome"/>
</dbReference>
<dbReference type="PRINTS" id="PR00811">
    <property type="entry name" value="BCTERIALGSPD"/>
</dbReference>
<dbReference type="PANTHER" id="PTHR30604">
    <property type="entry name" value="PROTEIN TRANSPORT PROTEIN HOFQ"/>
    <property type="match status" value="1"/>
</dbReference>
<dbReference type="OrthoDB" id="9779724at2"/>
<evidence type="ECO:0000313" key="4">
    <source>
        <dbReference type="Proteomes" id="UP000236655"/>
    </source>
</evidence>
<evidence type="ECO:0000259" key="2">
    <source>
        <dbReference type="Pfam" id="PF00263"/>
    </source>
</evidence>
<dbReference type="InterPro" id="IPR051808">
    <property type="entry name" value="Type_IV_pilus_biogenesis"/>
</dbReference>
<comment type="similarity">
    <text evidence="1">Belongs to the bacterial secretin family.</text>
</comment>
<accession>A0A2I7N345</accession>
<dbReference type="EMBL" id="CP024847">
    <property type="protein sequence ID" value="AUR50873.1"/>
    <property type="molecule type" value="Genomic_DNA"/>
</dbReference>
<dbReference type="InterPro" id="IPR004846">
    <property type="entry name" value="T2SS/T3SS_dom"/>
</dbReference>
<dbReference type="AlphaFoldDB" id="A0A2I7N345"/>
<dbReference type="RefSeq" id="WP_102950173.1">
    <property type="nucleotide sequence ID" value="NZ_CP024847.1"/>
</dbReference>
<name>A0A2I7N345_9NEIS</name>
<feature type="domain" description="Type II/III secretion system secretin-like" evidence="2">
    <location>
        <begin position="4"/>
        <end position="126"/>
    </location>
</feature>
<gene>
    <name evidence="3" type="ORF">CUN60_00670</name>
</gene>
<protein>
    <recommendedName>
        <fullName evidence="2">Type II/III secretion system secretin-like domain-containing protein</fullName>
    </recommendedName>
</protein>
<evidence type="ECO:0000256" key="1">
    <source>
        <dbReference type="RuleBase" id="RU004003"/>
    </source>
</evidence>
<sequence length="134" mass="14665">MPYQQASSAGNTNVAFVNATLSLQVTPQITDDGFILLNINIQKNTPSPTLQVQGTPAINTNSVTTQVRVKDGSTILVGGIYVDDQQKVQEQIPYLGDIPYLGWLFKAQQTTNSKRELLIFITPRVIANSLENDS</sequence>
<reference evidence="4" key="1">
    <citation type="submission" date="2017-11" db="EMBL/GenBank/DDBJ databases">
        <authorList>
            <person name="Chan K.G."/>
            <person name="Lee L.S."/>
        </authorList>
    </citation>
    <scope>NUCLEOTIDE SEQUENCE [LARGE SCALE GENOMIC DNA]</scope>
    <source>
        <strain evidence="4">DSM 100970</strain>
    </source>
</reference>
<proteinExistence type="inferred from homology"/>
<dbReference type="PANTHER" id="PTHR30604:SF1">
    <property type="entry name" value="DNA UTILIZATION PROTEIN HOFQ"/>
    <property type="match status" value="1"/>
</dbReference>
<dbReference type="KEGG" id="nba:CUN60_00670"/>
<evidence type="ECO:0000313" key="3">
    <source>
        <dbReference type="EMBL" id="AUR50873.1"/>
    </source>
</evidence>
<dbReference type="Pfam" id="PF00263">
    <property type="entry name" value="Secretin"/>
    <property type="match status" value="1"/>
</dbReference>
<dbReference type="GO" id="GO:0009306">
    <property type="term" value="P:protein secretion"/>
    <property type="evidence" value="ECO:0007669"/>
    <property type="project" value="InterPro"/>
</dbReference>
<dbReference type="InterPro" id="IPR001775">
    <property type="entry name" value="GspD/PilQ"/>
</dbReference>
<keyword evidence="4" id="KW-1185">Reference proteome</keyword>
<organism evidence="3 4">
    <name type="scientific">Aquella oligotrophica</name>
    <dbReference type="NCBI Taxonomy" id="2067065"/>
    <lineage>
        <taxon>Bacteria</taxon>
        <taxon>Pseudomonadati</taxon>
        <taxon>Pseudomonadota</taxon>
        <taxon>Betaproteobacteria</taxon>
        <taxon>Neisseriales</taxon>
        <taxon>Neisseriaceae</taxon>
        <taxon>Aquella</taxon>
    </lineage>
</organism>